<sequence>MEASPNPAGETSAEFDADKIAAEFFFKYKDKIDFSLFAQNENQSEKLQAEEPAIETEPELECAINAIINHNNDDKNTIEKDAEENPMSTMLKPVRSHDLLISDCIKVLMTSGKLITRGIFVTSGDKMNIKALITQYDPTSCTVTEPVWDMCTAHDIAETLLLRLKSLSPALISLETFNSCMELYVNDGFETDQEICDFVKGACAEENKPLLNTLINFLQVVVHFAEFNGCESEVLAEAFCAAMIEQDPENNHSQPLEKENDKQESGLDTSNVDNLRDERLEPEIPRELSLLIENAKTTLAQDDDVNSVLETENEYGNDSEFVDDTRNNEVEKVAFDVILVQTLIENFSRFTS</sequence>
<evidence type="ECO:0000313" key="3">
    <source>
        <dbReference type="EMBL" id="CAE0442326.1"/>
    </source>
</evidence>
<dbReference type="PROSITE" id="PS50238">
    <property type="entry name" value="RHOGAP"/>
    <property type="match status" value="1"/>
</dbReference>
<feature type="compositionally biased region" description="Basic and acidic residues" evidence="1">
    <location>
        <begin position="255"/>
        <end position="265"/>
    </location>
</feature>
<dbReference type="InterPro" id="IPR000198">
    <property type="entry name" value="RhoGAP_dom"/>
</dbReference>
<evidence type="ECO:0000259" key="2">
    <source>
        <dbReference type="PROSITE" id="PS50238"/>
    </source>
</evidence>
<dbReference type="InterPro" id="IPR008936">
    <property type="entry name" value="Rho_GTPase_activation_prot"/>
</dbReference>
<feature type="domain" description="Rho-GAP" evidence="2">
    <location>
        <begin position="85"/>
        <end position="299"/>
    </location>
</feature>
<reference evidence="3" key="1">
    <citation type="submission" date="2021-01" db="EMBL/GenBank/DDBJ databases">
        <authorList>
            <person name="Corre E."/>
            <person name="Pelletier E."/>
            <person name="Niang G."/>
            <person name="Scheremetjew M."/>
            <person name="Finn R."/>
            <person name="Kale V."/>
            <person name="Holt S."/>
            <person name="Cochrane G."/>
            <person name="Meng A."/>
            <person name="Brown T."/>
            <person name="Cohen L."/>
        </authorList>
    </citation>
    <scope>NUCLEOTIDE SEQUENCE</scope>
    <source>
        <strain evidence="3">GSBS06</strain>
    </source>
</reference>
<name>A0A7S3UZM7_9STRA</name>
<feature type="region of interest" description="Disordered" evidence="1">
    <location>
        <begin position="249"/>
        <end position="279"/>
    </location>
</feature>
<dbReference type="Gene3D" id="1.10.555.10">
    <property type="entry name" value="Rho GTPase activation protein"/>
    <property type="match status" value="1"/>
</dbReference>
<dbReference type="SUPFAM" id="SSF48350">
    <property type="entry name" value="GTPase activation domain, GAP"/>
    <property type="match status" value="1"/>
</dbReference>
<organism evidence="3">
    <name type="scientific">Aplanochytrium stocchinoi</name>
    <dbReference type="NCBI Taxonomy" id="215587"/>
    <lineage>
        <taxon>Eukaryota</taxon>
        <taxon>Sar</taxon>
        <taxon>Stramenopiles</taxon>
        <taxon>Bigyra</taxon>
        <taxon>Labyrinthulomycetes</taxon>
        <taxon>Thraustochytrida</taxon>
        <taxon>Thraustochytriidae</taxon>
        <taxon>Aplanochytrium</taxon>
    </lineage>
</organism>
<proteinExistence type="predicted"/>
<dbReference type="SMART" id="SM00324">
    <property type="entry name" value="RhoGAP"/>
    <property type="match status" value="1"/>
</dbReference>
<dbReference type="AlphaFoldDB" id="A0A7S3UZM7"/>
<protein>
    <recommendedName>
        <fullName evidence="2">Rho-GAP domain-containing protein</fullName>
    </recommendedName>
</protein>
<dbReference type="EMBL" id="HBIN01016373">
    <property type="protein sequence ID" value="CAE0442326.1"/>
    <property type="molecule type" value="Transcribed_RNA"/>
</dbReference>
<dbReference type="GO" id="GO:0007165">
    <property type="term" value="P:signal transduction"/>
    <property type="evidence" value="ECO:0007669"/>
    <property type="project" value="InterPro"/>
</dbReference>
<evidence type="ECO:0000256" key="1">
    <source>
        <dbReference type="SAM" id="MobiDB-lite"/>
    </source>
</evidence>
<gene>
    <name evidence="3" type="ORF">ASTO00021_LOCUS12437</name>
</gene>
<dbReference type="Pfam" id="PF00620">
    <property type="entry name" value="RhoGAP"/>
    <property type="match status" value="1"/>
</dbReference>
<accession>A0A7S3UZM7</accession>